<name>A0ABS4QES9_9NOCA</name>
<dbReference type="EMBL" id="JAGGMR010000001">
    <property type="protein sequence ID" value="MBP2189593.1"/>
    <property type="molecule type" value="Genomic_DNA"/>
</dbReference>
<organism evidence="1 2">
    <name type="scientific">Nocardia goodfellowii</name>
    <dbReference type="NCBI Taxonomy" id="882446"/>
    <lineage>
        <taxon>Bacteria</taxon>
        <taxon>Bacillati</taxon>
        <taxon>Actinomycetota</taxon>
        <taxon>Actinomycetes</taxon>
        <taxon>Mycobacteriales</taxon>
        <taxon>Nocardiaceae</taxon>
        <taxon>Nocardia</taxon>
    </lineage>
</organism>
<gene>
    <name evidence="1" type="ORF">BJ987_002494</name>
</gene>
<dbReference type="Proteomes" id="UP001519325">
    <property type="component" value="Unassembled WGS sequence"/>
</dbReference>
<accession>A0ABS4QES9</accession>
<protein>
    <recommendedName>
        <fullName evidence="3">DNA-binding protein</fullName>
    </recommendedName>
</protein>
<reference evidence="1 2" key="1">
    <citation type="submission" date="2021-03" db="EMBL/GenBank/DDBJ databases">
        <title>Sequencing the genomes of 1000 actinobacteria strains.</title>
        <authorList>
            <person name="Klenk H.-P."/>
        </authorList>
    </citation>
    <scope>NUCLEOTIDE SEQUENCE [LARGE SCALE GENOMIC DNA]</scope>
    <source>
        <strain evidence="1 2">DSM 45516</strain>
    </source>
</reference>
<sequence>MTRSVTGTASLHRQHARRWSRAPHYLGLTALAHRKQIRPNILARWRHEGPIWVPGEDVQLGSDPGWSVERADAWTSESAPTEPPTPIVYWPEAEMMRRCHISLDTLWTLVMVDRLLPMPAIWLDGRPGWECDQ</sequence>
<comment type="caution">
    <text evidence="1">The sequence shown here is derived from an EMBL/GenBank/DDBJ whole genome shotgun (WGS) entry which is preliminary data.</text>
</comment>
<proteinExistence type="predicted"/>
<evidence type="ECO:0000313" key="1">
    <source>
        <dbReference type="EMBL" id="MBP2189593.1"/>
    </source>
</evidence>
<dbReference type="RefSeq" id="WP_209888494.1">
    <property type="nucleotide sequence ID" value="NZ_JAGGMR010000001.1"/>
</dbReference>
<evidence type="ECO:0000313" key="2">
    <source>
        <dbReference type="Proteomes" id="UP001519325"/>
    </source>
</evidence>
<keyword evidence="2" id="KW-1185">Reference proteome</keyword>
<evidence type="ECO:0008006" key="3">
    <source>
        <dbReference type="Google" id="ProtNLM"/>
    </source>
</evidence>